<sequence length="63" mass="7405">MKIQVQPANCKETIAKTIEKLENVSKQDVEQFIENYEEVTNIGQWTEENSNFFLNKLSQEKLN</sequence>
<protein>
    <submittedName>
        <fullName evidence="1">Uncharacterized protein</fullName>
    </submittedName>
</protein>
<proteinExistence type="predicted"/>
<dbReference type="Proteomes" id="UP000051530">
    <property type="component" value="Unassembled WGS sequence"/>
</dbReference>
<dbReference type="AlphaFoldDB" id="A0A0R0M6R6"/>
<evidence type="ECO:0000313" key="1">
    <source>
        <dbReference type="EMBL" id="KRH94759.1"/>
    </source>
</evidence>
<reference evidence="1 2" key="1">
    <citation type="submission" date="2015-07" db="EMBL/GenBank/DDBJ databases">
        <title>The genome of Pseudoloma neurophilia, a relevant intracellular parasite of the zebrafish.</title>
        <authorList>
            <person name="Ndikumana S."/>
            <person name="Pelin A."/>
            <person name="Sanders J."/>
            <person name="Corradi N."/>
        </authorList>
    </citation>
    <scope>NUCLEOTIDE SEQUENCE [LARGE SCALE GENOMIC DNA]</scope>
    <source>
        <strain evidence="1 2">MK1</strain>
    </source>
</reference>
<dbReference type="VEuPathDB" id="MicrosporidiaDB:M153_15200015038"/>
<gene>
    <name evidence="1" type="ORF">M153_15200015038</name>
</gene>
<dbReference type="EMBL" id="LGUB01000034">
    <property type="protein sequence ID" value="KRH94759.1"/>
    <property type="molecule type" value="Genomic_DNA"/>
</dbReference>
<comment type="caution">
    <text evidence="1">The sequence shown here is derived from an EMBL/GenBank/DDBJ whole genome shotgun (WGS) entry which is preliminary data.</text>
</comment>
<keyword evidence="2" id="KW-1185">Reference proteome</keyword>
<accession>A0A0R0M6R6</accession>
<organism evidence="1 2">
    <name type="scientific">Pseudoloma neurophilia</name>
    <dbReference type="NCBI Taxonomy" id="146866"/>
    <lineage>
        <taxon>Eukaryota</taxon>
        <taxon>Fungi</taxon>
        <taxon>Fungi incertae sedis</taxon>
        <taxon>Microsporidia</taxon>
        <taxon>Pseudoloma</taxon>
    </lineage>
</organism>
<evidence type="ECO:0000313" key="2">
    <source>
        <dbReference type="Proteomes" id="UP000051530"/>
    </source>
</evidence>
<name>A0A0R0M6R6_9MICR</name>